<dbReference type="SMART" id="SM00283">
    <property type="entry name" value="MA"/>
    <property type="match status" value="1"/>
</dbReference>
<dbReference type="GO" id="GO:0006935">
    <property type="term" value="P:chemotaxis"/>
    <property type="evidence" value="ECO:0007669"/>
    <property type="project" value="InterPro"/>
</dbReference>
<evidence type="ECO:0000256" key="5">
    <source>
        <dbReference type="SAM" id="Phobius"/>
    </source>
</evidence>
<dbReference type="CDD" id="cd11386">
    <property type="entry name" value="MCP_signal"/>
    <property type="match status" value="1"/>
</dbReference>
<dbReference type="InterPro" id="IPR004090">
    <property type="entry name" value="Chemotax_Me-accpt_rcpt"/>
</dbReference>
<comment type="subcellular location">
    <subcellularLocation>
        <location evidence="1">Membrane</location>
    </subcellularLocation>
</comment>
<keyword evidence="8" id="KW-1185">Reference proteome</keyword>
<name>A0A4U1I5X2_9BURK</name>
<feature type="domain" description="Methyl-accepting transducer" evidence="6">
    <location>
        <begin position="272"/>
        <end position="501"/>
    </location>
</feature>
<evidence type="ECO:0000313" key="7">
    <source>
        <dbReference type="EMBL" id="TKC88754.1"/>
    </source>
</evidence>
<dbReference type="Gene3D" id="1.10.287.950">
    <property type="entry name" value="Methyl-accepting chemotaxis protein"/>
    <property type="match status" value="1"/>
</dbReference>
<evidence type="ECO:0000256" key="1">
    <source>
        <dbReference type="ARBA" id="ARBA00004370"/>
    </source>
</evidence>
<dbReference type="PANTHER" id="PTHR43531:SF14">
    <property type="entry name" value="METHYL-ACCEPTING CHEMOTAXIS PROTEIN I-RELATED"/>
    <property type="match status" value="1"/>
</dbReference>
<dbReference type="GO" id="GO:0004888">
    <property type="term" value="F:transmembrane signaling receptor activity"/>
    <property type="evidence" value="ECO:0007669"/>
    <property type="project" value="InterPro"/>
</dbReference>
<dbReference type="GO" id="GO:0005886">
    <property type="term" value="C:plasma membrane"/>
    <property type="evidence" value="ECO:0007669"/>
    <property type="project" value="TreeGrafter"/>
</dbReference>
<feature type="transmembrane region" description="Helical" evidence="5">
    <location>
        <begin position="187"/>
        <end position="208"/>
    </location>
</feature>
<proteinExistence type="inferred from homology"/>
<sequence length="532" mass="56298">MSVLSRITLRRRLLIAFGIVILFGVLVGAVGLYGLRSLYGMTADIATRQMDGLFFVEEANKHRLEAQLTFANLRLAVDAQDRQRRVVHIEESLSEMDRDLDRFKNTFDTGRASDSFTALVAKERDWKTLMQAETDAANASPGTDDPSAVRRVVNASLALREAIDSATRSKRLAASEVVREAKARFDAVWVAMILCVVASCAAGVFLALSIARRLSRQLGGEPGYAAKIAGTIAKGNLAAAIEMRPGDTTSLLFALTDMRNKLAALVAGIGEASQSISIGAGQLAQGNIDLSQRTEEQAASLQQTAASMDQMTSAVQNNAENARQASRLAAGASEIARTGSAYVEDVGNTMRELADGSNRMTGIVSTIESIAFQTNILALNAAVEAARAGEQGKGFAVVASEVRSLAQRSAASAREIKDLIETAIRSIGAGASHAERAGAAMSDITRAILRVDETVMEISNAAQEQSIGIDQVNRAVAQMDQVTQQNAALVEEAAAAASSMAEQATRLEAAIGIFHLGDRANGARAADLVSID</sequence>
<feature type="transmembrane region" description="Helical" evidence="5">
    <location>
        <begin position="12"/>
        <end position="35"/>
    </location>
</feature>
<dbReference type="RefSeq" id="WP_136895214.1">
    <property type="nucleotide sequence ID" value="NZ_SWJE01000006.1"/>
</dbReference>
<dbReference type="InterPro" id="IPR004089">
    <property type="entry name" value="MCPsignal_dom"/>
</dbReference>
<keyword evidence="2" id="KW-0488">Methylation</keyword>
<dbReference type="AlphaFoldDB" id="A0A4U1I5X2"/>
<dbReference type="OrthoDB" id="8997805at2"/>
<comment type="similarity">
    <text evidence="3">Belongs to the methyl-accepting chemotaxis (MCP) protein family.</text>
</comment>
<dbReference type="InterPro" id="IPR051310">
    <property type="entry name" value="MCP_chemotaxis"/>
</dbReference>
<dbReference type="PROSITE" id="PS50111">
    <property type="entry name" value="CHEMOTAXIS_TRANSDUC_2"/>
    <property type="match status" value="1"/>
</dbReference>
<protein>
    <submittedName>
        <fullName evidence="7">Methyl-accepting chemotaxis protein</fullName>
    </submittedName>
</protein>
<dbReference type="EMBL" id="SWJE01000006">
    <property type="protein sequence ID" value="TKC88754.1"/>
    <property type="molecule type" value="Genomic_DNA"/>
</dbReference>
<keyword evidence="5" id="KW-1133">Transmembrane helix</keyword>
<dbReference type="SUPFAM" id="SSF58104">
    <property type="entry name" value="Methyl-accepting chemotaxis protein (MCP) signaling domain"/>
    <property type="match status" value="1"/>
</dbReference>
<keyword evidence="5" id="KW-0472">Membrane</keyword>
<organism evidence="7 8">
    <name type="scientific">Trinickia terrae</name>
    <dbReference type="NCBI Taxonomy" id="2571161"/>
    <lineage>
        <taxon>Bacteria</taxon>
        <taxon>Pseudomonadati</taxon>
        <taxon>Pseudomonadota</taxon>
        <taxon>Betaproteobacteria</taxon>
        <taxon>Burkholderiales</taxon>
        <taxon>Burkholderiaceae</taxon>
        <taxon>Trinickia</taxon>
    </lineage>
</organism>
<dbReference type="Pfam" id="PF00015">
    <property type="entry name" value="MCPsignal"/>
    <property type="match status" value="1"/>
</dbReference>
<dbReference type="Pfam" id="PF12729">
    <property type="entry name" value="4HB_MCP_1"/>
    <property type="match status" value="1"/>
</dbReference>
<dbReference type="Proteomes" id="UP000305539">
    <property type="component" value="Unassembled WGS sequence"/>
</dbReference>
<dbReference type="FunFam" id="1.10.287.950:FF:000001">
    <property type="entry name" value="Methyl-accepting chemotaxis sensory transducer"/>
    <property type="match status" value="1"/>
</dbReference>
<evidence type="ECO:0000313" key="8">
    <source>
        <dbReference type="Proteomes" id="UP000305539"/>
    </source>
</evidence>
<evidence type="ECO:0000256" key="2">
    <source>
        <dbReference type="ARBA" id="ARBA00022481"/>
    </source>
</evidence>
<dbReference type="GO" id="GO:0007165">
    <property type="term" value="P:signal transduction"/>
    <property type="evidence" value="ECO:0007669"/>
    <property type="project" value="UniProtKB-KW"/>
</dbReference>
<dbReference type="InterPro" id="IPR024478">
    <property type="entry name" value="HlyB_4HB_MCP"/>
</dbReference>
<evidence type="ECO:0000256" key="3">
    <source>
        <dbReference type="ARBA" id="ARBA00029447"/>
    </source>
</evidence>
<keyword evidence="4" id="KW-0807">Transducer</keyword>
<gene>
    <name evidence="7" type="ORF">FAZ69_13465</name>
</gene>
<comment type="caution">
    <text evidence="7">The sequence shown here is derived from an EMBL/GenBank/DDBJ whole genome shotgun (WGS) entry which is preliminary data.</text>
</comment>
<evidence type="ECO:0000256" key="4">
    <source>
        <dbReference type="PROSITE-ProRule" id="PRU00284"/>
    </source>
</evidence>
<keyword evidence="5" id="KW-0812">Transmembrane</keyword>
<accession>A0A4U1I5X2</accession>
<reference evidence="7 8" key="1">
    <citation type="submission" date="2019-04" db="EMBL/GenBank/DDBJ databases">
        <title>Trinickia sp. 7GSK02, isolated from subtropical forest soil.</title>
        <authorList>
            <person name="Gao Z.-H."/>
            <person name="Qiu L.-H."/>
        </authorList>
    </citation>
    <scope>NUCLEOTIDE SEQUENCE [LARGE SCALE GENOMIC DNA]</scope>
    <source>
        <strain evidence="7 8">7GSK02</strain>
    </source>
</reference>
<dbReference type="PRINTS" id="PR00260">
    <property type="entry name" value="CHEMTRNSDUCR"/>
</dbReference>
<evidence type="ECO:0000259" key="6">
    <source>
        <dbReference type="PROSITE" id="PS50111"/>
    </source>
</evidence>
<dbReference type="PANTHER" id="PTHR43531">
    <property type="entry name" value="PROTEIN ICFG"/>
    <property type="match status" value="1"/>
</dbReference>